<evidence type="ECO:0000313" key="2">
    <source>
        <dbReference type="Proteomes" id="UP001158049"/>
    </source>
</evidence>
<organism evidence="1 2">
    <name type="scientific">Noviherbaspirillum suwonense</name>
    <dbReference type="NCBI Taxonomy" id="1224511"/>
    <lineage>
        <taxon>Bacteria</taxon>
        <taxon>Pseudomonadati</taxon>
        <taxon>Pseudomonadota</taxon>
        <taxon>Betaproteobacteria</taxon>
        <taxon>Burkholderiales</taxon>
        <taxon>Oxalobacteraceae</taxon>
        <taxon>Noviherbaspirillum</taxon>
    </lineage>
</organism>
<dbReference type="EMBL" id="FXUL01000043">
    <property type="protein sequence ID" value="SMP81353.1"/>
    <property type="molecule type" value="Genomic_DNA"/>
</dbReference>
<sequence>MQATIRNDVSVETMEQQIRADGYRVLRSDLRGYYFEKDDLASEDHPIRDAAVRAAHDHMNHNATQGSVPGTEDEQEWTPVYSRWRHGGWYVDNVVYPGGACGYVSNNYPDKKWRIVCDSRRNDLGGSGDYTFPSRDAAARAELALANALLLQP</sequence>
<gene>
    <name evidence="1" type="ORF">SAMN06295970_14316</name>
</gene>
<comment type="caution">
    <text evidence="1">The sequence shown here is derived from an EMBL/GenBank/DDBJ whole genome shotgun (WGS) entry which is preliminary data.</text>
</comment>
<name>A0ABY1QV65_9BURK</name>
<dbReference type="Proteomes" id="UP001158049">
    <property type="component" value="Unassembled WGS sequence"/>
</dbReference>
<accession>A0ABY1QV65</accession>
<dbReference type="RefSeq" id="WP_283445644.1">
    <property type="nucleotide sequence ID" value="NZ_FXUL01000043.1"/>
</dbReference>
<evidence type="ECO:0000313" key="1">
    <source>
        <dbReference type="EMBL" id="SMP81353.1"/>
    </source>
</evidence>
<proteinExistence type="predicted"/>
<protein>
    <submittedName>
        <fullName evidence="1">Uncharacterized protein</fullName>
    </submittedName>
</protein>
<keyword evidence="2" id="KW-1185">Reference proteome</keyword>
<reference evidence="1 2" key="1">
    <citation type="submission" date="2017-05" db="EMBL/GenBank/DDBJ databases">
        <authorList>
            <person name="Varghese N."/>
            <person name="Submissions S."/>
        </authorList>
    </citation>
    <scope>NUCLEOTIDE SEQUENCE [LARGE SCALE GENOMIC DNA]</scope>
    <source>
        <strain evidence="1 2">DSM 26001</strain>
    </source>
</reference>